<name>A0A2S2QRJ9_9HEMI</name>
<feature type="region of interest" description="Disordered" evidence="1">
    <location>
        <begin position="1"/>
        <end position="110"/>
    </location>
</feature>
<accession>A0A2S2QRJ9</accession>
<evidence type="ECO:0000313" key="2">
    <source>
        <dbReference type="EMBL" id="MBY79752.1"/>
    </source>
</evidence>
<sequence>MTGRLVRPRNSLLTSATRTTDGSPKVFRREHRGQINPPRQTAERPQLIGSLPGAPAPDMFDATGTNSYRSRRRGARSSLISSVGRETPLSNANSGPAGISLVKRPRENSG</sequence>
<organism evidence="2">
    <name type="scientific">Sipha flava</name>
    <name type="common">yellow sugarcane aphid</name>
    <dbReference type="NCBI Taxonomy" id="143950"/>
    <lineage>
        <taxon>Eukaryota</taxon>
        <taxon>Metazoa</taxon>
        <taxon>Ecdysozoa</taxon>
        <taxon>Arthropoda</taxon>
        <taxon>Hexapoda</taxon>
        <taxon>Insecta</taxon>
        <taxon>Pterygota</taxon>
        <taxon>Neoptera</taxon>
        <taxon>Paraneoptera</taxon>
        <taxon>Hemiptera</taxon>
        <taxon>Sternorrhyncha</taxon>
        <taxon>Aphidomorpha</taxon>
        <taxon>Aphidoidea</taxon>
        <taxon>Aphididae</taxon>
        <taxon>Sipha</taxon>
    </lineage>
</organism>
<reference evidence="2" key="1">
    <citation type="submission" date="2018-04" db="EMBL/GenBank/DDBJ databases">
        <title>Transcriptome assembly of Sipha flava.</title>
        <authorList>
            <person name="Scully E.D."/>
            <person name="Geib S.M."/>
            <person name="Palmer N.A."/>
            <person name="Koch K."/>
            <person name="Bradshaw J."/>
            <person name="Heng-Moss T."/>
            <person name="Sarath G."/>
        </authorList>
    </citation>
    <scope>NUCLEOTIDE SEQUENCE</scope>
</reference>
<dbReference type="EMBL" id="GGMS01010549">
    <property type="protein sequence ID" value="MBY79752.1"/>
    <property type="molecule type" value="Transcribed_RNA"/>
</dbReference>
<feature type="compositionally biased region" description="Polar residues" evidence="1">
    <location>
        <begin position="11"/>
        <end position="22"/>
    </location>
</feature>
<dbReference type="AlphaFoldDB" id="A0A2S2QRJ9"/>
<gene>
    <name evidence="2" type="ORF">g.27669</name>
</gene>
<proteinExistence type="predicted"/>
<protein>
    <submittedName>
        <fullName evidence="2">Uncharacterized protein</fullName>
    </submittedName>
</protein>
<evidence type="ECO:0000256" key="1">
    <source>
        <dbReference type="SAM" id="MobiDB-lite"/>
    </source>
</evidence>